<name>A0A178KM32_9GAMM</name>
<sequence length="504" mass="56508">MSIHVKNNIHWVGQRDWEVRDFHGTEYKTLKGTSYNSYLIREGKNVLIDTVDHKFSYDFVLQLEQEIDLNDIDLIVINHAEEDHAGALSHLMSKIPNTPIYCTENAIDSIVGHHHHPEWNFNVVKTGDTIDIGNGKSLVFIETPMLHWPDSMMTYMTGDAVLFSNDAFGQHYCDERLFNDEVEQNELMEQCLRYYANILTPFSPLVTAKINEVLGFNLPLDMVATSHGVIWRDNPVQIIEKYLEWANEYQEDKITIFYDSMSNNTRMMADGIAQGITEADPNVAVKIFNVSRHDKNEILTHVFGSKGILVGSSTMNNVMMPKIAGMLEEITGLRFKGKKAGAFGSYGWNGGAVDRIHSRLTDAGFFTTVGLKTKWRPDSNALSECREHGRQIAKQWALTPLTDTNSSVTVEDTNSTPSQVPATANEVSNDQPKIDDVQTAKPSPSCNQTSDDQAMICTVCQWVYDTQTGEPNQDVAPGTAWNDVPDTFLCPECGIGKEVFEPLA</sequence>
<dbReference type="CDD" id="cd07709">
    <property type="entry name" value="flavodiiron_proteins_MBL-fold"/>
    <property type="match status" value="1"/>
</dbReference>
<evidence type="ECO:0000256" key="9">
    <source>
        <dbReference type="ARBA" id="ARBA00023004"/>
    </source>
</evidence>
<dbReference type="InterPro" id="IPR045761">
    <property type="entry name" value="ODP_dom"/>
</dbReference>
<evidence type="ECO:0000256" key="5">
    <source>
        <dbReference type="ARBA" id="ARBA00022643"/>
    </source>
</evidence>
<evidence type="ECO:0000256" key="1">
    <source>
        <dbReference type="ARBA" id="ARBA00007121"/>
    </source>
</evidence>
<dbReference type="InterPro" id="IPR024935">
    <property type="entry name" value="Rubredoxin_dom"/>
</dbReference>
<dbReference type="InterPro" id="IPR024934">
    <property type="entry name" value="Rubredoxin-like_dom"/>
</dbReference>
<dbReference type="Pfam" id="PF19583">
    <property type="entry name" value="ODP"/>
    <property type="match status" value="1"/>
</dbReference>
<organism evidence="13 14">
    <name type="scientific">Photobacterium jeanii</name>
    <dbReference type="NCBI Taxonomy" id="858640"/>
    <lineage>
        <taxon>Bacteria</taxon>
        <taxon>Pseudomonadati</taxon>
        <taxon>Pseudomonadota</taxon>
        <taxon>Gammaproteobacteria</taxon>
        <taxon>Vibrionales</taxon>
        <taxon>Vibrionaceae</taxon>
        <taxon>Photobacterium</taxon>
    </lineage>
</organism>
<dbReference type="GO" id="GO:0005506">
    <property type="term" value="F:iron ion binding"/>
    <property type="evidence" value="ECO:0007669"/>
    <property type="project" value="InterPro"/>
</dbReference>
<evidence type="ECO:0000256" key="10">
    <source>
        <dbReference type="SAM" id="MobiDB-lite"/>
    </source>
</evidence>
<feature type="region of interest" description="Disordered" evidence="10">
    <location>
        <begin position="405"/>
        <end position="429"/>
    </location>
</feature>
<evidence type="ECO:0000256" key="6">
    <source>
        <dbReference type="ARBA" id="ARBA00022723"/>
    </source>
</evidence>
<dbReference type="SUPFAM" id="SSF57802">
    <property type="entry name" value="Rubredoxin-like"/>
    <property type="match status" value="1"/>
</dbReference>
<dbReference type="Gene3D" id="3.60.15.10">
    <property type="entry name" value="Ribonuclease Z/Hydroxyacylglutathione hydrolase-like"/>
    <property type="match status" value="1"/>
</dbReference>
<dbReference type="InterPro" id="IPR001279">
    <property type="entry name" value="Metallo-B-lactamas"/>
</dbReference>
<dbReference type="InterPro" id="IPR023957">
    <property type="entry name" value="Anaer_NO_rdtase_flvorubredoxin"/>
</dbReference>
<dbReference type="InterPro" id="IPR036866">
    <property type="entry name" value="RibonucZ/Hydroxyglut_hydro"/>
</dbReference>
<dbReference type="PRINTS" id="PR00163">
    <property type="entry name" value="RUBREDOXIN"/>
</dbReference>
<dbReference type="RefSeq" id="WP_068328963.1">
    <property type="nucleotide sequence ID" value="NZ_LVHF01000012.1"/>
</dbReference>
<evidence type="ECO:0000259" key="12">
    <source>
        <dbReference type="PROSITE" id="PS50903"/>
    </source>
</evidence>
<keyword evidence="4" id="KW-0285">Flavoprotein</keyword>
<dbReference type="OrthoDB" id="9800607at2"/>
<keyword evidence="2" id="KW-0813">Transport</keyword>
<keyword evidence="14" id="KW-1185">Reference proteome</keyword>
<evidence type="ECO:0000256" key="2">
    <source>
        <dbReference type="ARBA" id="ARBA00022448"/>
    </source>
</evidence>
<dbReference type="CDD" id="cd00730">
    <property type="entry name" value="rubredoxin"/>
    <property type="match status" value="1"/>
</dbReference>
<dbReference type="Gene3D" id="3.40.50.360">
    <property type="match status" value="1"/>
</dbReference>
<keyword evidence="6" id="KW-0479">Metal-binding</keyword>
<evidence type="ECO:0000256" key="3">
    <source>
        <dbReference type="ARBA" id="ARBA00022490"/>
    </source>
</evidence>
<evidence type="ECO:0000259" key="11">
    <source>
        <dbReference type="PROSITE" id="PS50902"/>
    </source>
</evidence>
<dbReference type="Proteomes" id="UP000078503">
    <property type="component" value="Unassembled WGS sequence"/>
</dbReference>
<accession>A0A178KM32</accession>
<dbReference type="Gene3D" id="2.20.28.10">
    <property type="match status" value="1"/>
</dbReference>
<dbReference type="AlphaFoldDB" id="A0A178KM32"/>
<gene>
    <name evidence="13" type="ORF">A3K86_05770</name>
</gene>
<keyword evidence="5" id="KW-0288">FMN</keyword>
<evidence type="ECO:0000256" key="8">
    <source>
        <dbReference type="ARBA" id="ARBA00023002"/>
    </source>
</evidence>
<evidence type="ECO:0000313" key="14">
    <source>
        <dbReference type="Proteomes" id="UP000078503"/>
    </source>
</evidence>
<comment type="caution">
    <text evidence="13">The sequence shown here is derived from an EMBL/GenBank/DDBJ whole genome shotgun (WGS) entry which is preliminary data.</text>
</comment>
<feature type="domain" description="Flavodoxin-like" evidence="11">
    <location>
        <begin position="254"/>
        <end position="393"/>
    </location>
</feature>
<evidence type="ECO:0000313" key="13">
    <source>
        <dbReference type="EMBL" id="OAN18399.1"/>
    </source>
</evidence>
<comment type="similarity">
    <text evidence="1">In the N-terminal section; belongs to the zinc metallo-hydrolase group 3 family.</text>
</comment>
<dbReference type="InterPro" id="IPR029039">
    <property type="entry name" value="Flavoprotein-like_sf"/>
</dbReference>
<proteinExistence type="inferred from homology"/>
<dbReference type="InterPro" id="IPR008254">
    <property type="entry name" value="Flavodoxin/NO_synth"/>
</dbReference>
<reference evidence="13 14" key="1">
    <citation type="submission" date="2016-03" db="EMBL/GenBank/DDBJ databases">
        <title>Photobacterium proteolyticum sp. nov. a protease producing bacterium isolated from ocean sediments of Laizhou Bay.</title>
        <authorList>
            <person name="Li Y."/>
        </authorList>
    </citation>
    <scope>NUCLEOTIDE SEQUENCE [LARGE SCALE GENOMIC DNA]</scope>
    <source>
        <strain evidence="13 14">R-40508</strain>
    </source>
</reference>
<dbReference type="SUPFAM" id="SSF56281">
    <property type="entry name" value="Metallo-hydrolase/oxidoreductase"/>
    <property type="match status" value="1"/>
</dbReference>
<dbReference type="SUPFAM" id="SSF52218">
    <property type="entry name" value="Flavoproteins"/>
    <property type="match status" value="1"/>
</dbReference>
<evidence type="ECO:0000256" key="4">
    <source>
        <dbReference type="ARBA" id="ARBA00022630"/>
    </source>
</evidence>
<dbReference type="NCBIfam" id="NF003954">
    <property type="entry name" value="PRK05452.1"/>
    <property type="match status" value="1"/>
</dbReference>
<keyword evidence="9" id="KW-0408">Iron</keyword>
<dbReference type="SMART" id="SM00849">
    <property type="entry name" value="Lactamase_B"/>
    <property type="match status" value="1"/>
</dbReference>
<keyword evidence="8" id="KW-0560">Oxidoreductase</keyword>
<keyword evidence="7" id="KW-0249">Electron transport</keyword>
<dbReference type="GO" id="GO:0016966">
    <property type="term" value="F:nitric oxide reductase activity"/>
    <property type="evidence" value="ECO:0007669"/>
    <property type="project" value="InterPro"/>
</dbReference>
<dbReference type="EMBL" id="LVHF01000012">
    <property type="protein sequence ID" value="OAN18399.1"/>
    <property type="molecule type" value="Genomic_DNA"/>
</dbReference>
<keyword evidence="3" id="KW-0963">Cytoplasm</keyword>
<dbReference type="Pfam" id="PF00258">
    <property type="entry name" value="Flavodoxin_1"/>
    <property type="match status" value="1"/>
</dbReference>
<dbReference type="PANTHER" id="PTHR43717">
    <property type="entry name" value="ANAEROBIC NITRIC OXIDE REDUCTASE FLAVORUBREDOXIN"/>
    <property type="match status" value="1"/>
</dbReference>
<evidence type="ECO:0000256" key="7">
    <source>
        <dbReference type="ARBA" id="ARBA00022982"/>
    </source>
</evidence>
<dbReference type="GO" id="GO:0010181">
    <property type="term" value="F:FMN binding"/>
    <property type="evidence" value="ECO:0007669"/>
    <property type="project" value="InterPro"/>
</dbReference>
<dbReference type="PROSITE" id="PS50903">
    <property type="entry name" value="RUBREDOXIN_LIKE"/>
    <property type="match status" value="1"/>
</dbReference>
<dbReference type="HAMAP" id="MF_01312">
    <property type="entry name" value="NorV"/>
    <property type="match status" value="1"/>
</dbReference>
<protein>
    <submittedName>
        <fullName evidence="13">Nitric oxide reductase</fullName>
    </submittedName>
</protein>
<dbReference type="STRING" id="858640.A3K86_05770"/>
<dbReference type="PANTHER" id="PTHR43717:SF1">
    <property type="entry name" value="ANAEROBIC NITRIC OXIDE REDUCTASE FLAVORUBREDOXIN"/>
    <property type="match status" value="1"/>
</dbReference>
<dbReference type="Pfam" id="PF00301">
    <property type="entry name" value="Rubredoxin"/>
    <property type="match status" value="1"/>
</dbReference>
<dbReference type="PROSITE" id="PS50902">
    <property type="entry name" value="FLAVODOXIN_LIKE"/>
    <property type="match status" value="1"/>
</dbReference>
<feature type="domain" description="Rubredoxin-like" evidence="12">
    <location>
        <begin position="452"/>
        <end position="503"/>
    </location>
</feature>